<dbReference type="EMBL" id="GHES01004750">
    <property type="protein sequence ID" value="MPA35309.1"/>
    <property type="molecule type" value="Transcribed_RNA"/>
</dbReference>
<proteinExistence type="predicted"/>
<dbReference type="InterPro" id="IPR058942">
    <property type="entry name" value="AT3G52170-like"/>
</dbReference>
<evidence type="ECO:0000259" key="2">
    <source>
        <dbReference type="Pfam" id="PF25896"/>
    </source>
</evidence>
<dbReference type="PANTHER" id="PTHR34568">
    <property type="entry name" value="RRM DOMAIN-CONTAINING PROTEIN"/>
    <property type="match status" value="1"/>
</dbReference>
<evidence type="ECO:0000313" key="3">
    <source>
        <dbReference type="EMBL" id="MPA35309.1"/>
    </source>
</evidence>
<accession>A0A5B6YUN9</accession>
<dbReference type="InterPro" id="IPR058941">
    <property type="entry name" value="HTH_AT3G52170-like"/>
</dbReference>
<organism evidence="3">
    <name type="scientific">Davidia involucrata</name>
    <name type="common">Dove tree</name>
    <dbReference type="NCBI Taxonomy" id="16924"/>
    <lineage>
        <taxon>Eukaryota</taxon>
        <taxon>Viridiplantae</taxon>
        <taxon>Streptophyta</taxon>
        <taxon>Embryophyta</taxon>
        <taxon>Tracheophyta</taxon>
        <taxon>Spermatophyta</taxon>
        <taxon>Magnoliopsida</taxon>
        <taxon>eudicotyledons</taxon>
        <taxon>Gunneridae</taxon>
        <taxon>Pentapetalae</taxon>
        <taxon>asterids</taxon>
        <taxon>Cornales</taxon>
        <taxon>Nyssaceae</taxon>
        <taxon>Davidia</taxon>
    </lineage>
</organism>
<feature type="domain" description="AT3G52170-like helix-turn-helix" evidence="2">
    <location>
        <begin position="31"/>
        <end position="79"/>
    </location>
</feature>
<sequence>MHAIKGAWVGQTFALAKFNDSGGRKSRIRRSKEERKTMVESFIKKYQKSNNGNFPSLNLTHKEVGGSFYTVREIVREIIQENRVLGPAKLTTEEQNTNMLLEQYPLGSISIEPQAHLSSSNETDIVSHILPNHHQGTSEELDLNSSGLSPGSEHQRFGDGQIINGISRAVEKDEEYDETIFIESQAIESPEVDKNVAEKLEASKAKITHIAEDVIVETFPLRSVSKVTYDSDGISNELRELTGSLEEKGTEKMELEAGNNNSELDRMNFVENSSGSLGEKAEANLAHSLLERNCGFVDEKAMENLGDPSLESSNGSTTKEGIVLDVNDGTNLEVKDASSAAVKPMNVPNGIHAKNLNNTDTSSSCEQSISEEAIVIRNKSDVQHGGGSQKGSNPNLDRINLESWEGTSEKSSGPETNPLLALLKAFMAASVFS</sequence>
<protein>
    <recommendedName>
        <fullName evidence="2">AT3G52170-like helix-turn-helix domain-containing protein</fullName>
    </recommendedName>
</protein>
<dbReference type="AlphaFoldDB" id="A0A5B6YUN9"/>
<feature type="region of interest" description="Disordered" evidence="1">
    <location>
        <begin position="135"/>
        <end position="158"/>
    </location>
</feature>
<dbReference type="Pfam" id="PF25896">
    <property type="entry name" value="HTH_AT3G52170"/>
    <property type="match status" value="1"/>
</dbReference>
<evidence type="ECO:0000256" key="1">
    <source>
        <dbReference type="SAM" id="MobiDB-lite"/>
    </source>
</evidence>
<dbReference type="PANTHER" id="PTHR34568:SF1">
    <property type="entry name" value="DNA BINDING PROTEIN"/>
    <property type="match status" value="1"/>
</dbReference>
<feature type="region of interest" description="Disordered" evidence="1">
    <location>
        <begin position="378"/>
        <end position="399"/>
    </location>
</feature>
<name>A0A5B6YUN9_DAVIN</name>
<reference evidence="3" key="1">
    <citation type="submission" date="2019-08" db="EMBL/GenBank/DDBJ databases">
        <title>Reference gene set and small RNA set construction with multiple tissues from Davidia involucrata Baill.</title>
        <authorList>
            <person name="Yang H."/>
            <person name="Zhou C."/>
            <person name="Li G."/>
            <person name="Wang J."/>
            <person name="Gao P."/>
            <person name="Wang M."/>
            <person name="Wang R."/>
            <person name="Zhao Y."/>
        </authorList>
    </citation>
    <scope>NUCLEOTIDE SEQUENCE</scope>
    <source>
        <tissue evidence="3">Mixed with DoveR01_LX</tissue>
    </source>
</reference>
<gene>
    <name evidence="3" type="ORF">Din_004750</name>
</gene>